<dbReference type="EMBL" id="UINC01004283">
    <property type="protein sequence ID" value="SVA13178.1"/>
    <property type="molecule type" value="Genomic_DNA"/>
</dbReference>
<sequence>MIEHIRSYFIIAVAIVLLITAGRAENVQAVNDNKMLKEDEATIIDVLKNDKLDSRDNLDLIILSTPSLGTAELQGFNISYIPNANVSGTDEFQYSIDDGFSSDTATIKITIVPMNDVPISVDLGNNSVAENGADVALIGELSTTDPDLDDSFDYSFSDGGENDNAYFEIKDRSIYSNISFDYELRDSYKLMVTSKDRSDKKVTSEIVVNIIDVNEAPRFIEDPEMTISHPEENEKIVAKLMAEDPDIDQDYVKYKIVGGDDKGRFKILRSGELAFLREPDYESPKDANGDNTYHVDFRATDSKDKNLFVERSASITITDEVEKSIESLDSRKYIAWTVDHMPYHILMEDAIDDYIRLRFAAGADDDGTSSIEDGEDEIIRQMRPSDQIIIVQEKGNTEQIHQIWYGNGVNYTIINRERVDWVLSQDIQQVLIEKSQYLNSESEVVFFQNESERLLAGYSSKFAVWHPNNFMMSLQGFSMRSNLIQYAANMSVGNELIGLPGVTAGSTELGVATRNSEFGLRLPVGFSLGSLGKLDDPKYLSSDYPGLYSKINIDNMYSTRTDFHALMGFSFYPKTIGSPIKNTNFFNTDTMKKEDRYVNILDMYALMATTVEVPLQLPFFAKMTATPGLHYLKVAHRSRGEEGLYDRTFYQSGSKVIDIDEGRSFSRYWGLFIRFDILGNIGQKPEFLERVKYFDFINISDVPFYEISFQLISSLNTVTTLNLNIYDNLAFTITRYNTTGDIQGGWLPDKNTWFGLKYHGNF</sequence>
<dbReference type="GO" id="GO:0005509">
    <property type="term" value="F:calcium ion binding"/>
    <property type="evidence" value="ECO:0007669"/>
    <property type="project" value="InterPro"/>
</dbReference>
<dbReference type="GO" id="GO:0005886">
    <property type="term" value="C:plasma membrane"/>
    <property type="evidence" value="ECO:0007669"/>
    <property type="project" value="UniProtKB-SubCell"/>
</dbReference>
<name>A0A381TC56_9ZZZZ</name>
<proteinExistence type="predicted"/>
<evidence type="ECO:0000259" key="3">
    <source>
        <dbReference type="PROSITE" id="PS50268"/>
    </source>
</evidence>
<feature type="domain" description="Cadherin" evidence="3">
    <location>
        <begin position="127"/>
        <end position="219"/>
    </location>
</feature>
<evidence type="ECO:0000256" key="1">
    <source>
        <dbReference type="ARBA" id="ARBA00022692"/>
    </source>
</evidence>
<dbReference type="PANTHER" id="PTHR24026:SF126">
    <property type="entry name" value="PROTOCADHERIN FAT 4"/>
    <property type="match status" value="1"/>
</dbReference>
<accession>A0A381TC56</accession>
<dbReference type="InterPro" id="IPR002126">
    <property type="entry name" value="Cadherin-like_dom"/>
</dbReference>
<evidence type="ECO:0000313" key="4">
    <source>
        <dbReference type="EMBL" id="SVA13178.1"/>
    </source>
</evidence>
<dbReference type="Gene3D" id="2.60.40.60">
    <property type="entry name" value="Cadherins"/>
    <property type="match status" value="2"/>
</dbReference>
<evidence type="ECO:0000256" key="2">
    <source>
        <dbReference type="ARBA" id="ARBA00022989"/>
    </source>
</evidence>
<organism evidence="4">
    <name type="scientific">marine metagenome</name>
    <dbReference type="NCBI Taxonomy" id="408172"/>
    <lineage>
        <taxon>unclassified sequences</taxon>
        <taxon>metagenomes</taxon>
        <taxon>ecological metagenomes</taxon>
    </lineage>
</organism>
<feature type="domain" description="Cadherin" evidence="3">
    <location>
        <begin position="237"/>
        <end position="328"/>
    </location>
</feature>
<dbReference type="SUPFAM" id="SSF49313">
    <property type="entry name" value="Cadherin-like"/>
    <property type="match status" value="2"/>
</dbReference>
<dbReference type="PROSITE" id="PS50268">
    <property type="entry name" value="CADHERIN_2"/>
    <property type="match status" value="2"/>
</dbReference>
<dbReference type="InterPro" id="IPR015919">
    <property type="entry name" value="Cadherin-like_sf"/>
</dbReference>
<dbReference type="AlphaFoldDB" id="A0A381TC56"/>
<keyword evidence="2" id="KW-0472">Membrane</keyword>
<dbReference type="Pfam" id="PF17963">
    <property type="entry name" value="Big_9"/>
    <property type="match status" value="1"/>
</dbReference>
<keyword evidence="2" id="KW-1133">Transmembrane helix</keyword>
<dbReference type="GO" id="GO:0007156">
    <property type="term" value="P:homophilic cell adhesion via plasma membrane adhesion molecules"/>
    <property type="evidence" value="ECO:0007669"/>
    <property type="project" value="InterPro"/>
</dbReference>
<dbReference type="SMART" id="SM00112">
    <property type="entry name" value="CA"/>
    <property type="match status" value="2"/>
</dbReference>
<dbReference type="PANTHER" id="PTHR24026">
    <property type="entry name" value="FAT ATYPICAL CADHERIN-RELATED"/>
    <property type="match status" value="1"/>
</dbReference>
<protein>
    <recommendedName>
        <fullName evidence="3">Cadherin domain-containing protein</fullName>
    </recommendedName>
</protein>
<dbReference type="Gene3D" id="2.60.40.3440">
    <property type="match status" value="1"/>
</dbReference>
<keyword evidence="1" id="KW-0812">Transmembrane</keyword>
<reference evidence="4" key="1">
    <citation type="submission" date="2018-05" db="EMBL/GenBank/DDBJ databases">
        <authorList>
            <person name="Lanie J.A."/>
            <person name="Ng W.-L."/>
            <person name="Kazmierczak K.M."/>
            <person name="Andrzejewski T.M."/>
            <person name="Davidsen T.M."/>
            <person name="Wayne K.J."/>
            <person name="Tettelin H."/>
            <person name="Glass J.I."/>
            <person name="Rusch D."/>
            <person name="Podicherti R."/>
            <person name="Tsui H.-C.T."/>
            <person name="Winkler M.E."/>
        </authorList>
    </citation>
    <scope>NUCLEOTIDE SEQUENCE</scope>
</reference>
<gene>
    <name evidence="4" type="ORF">METZ01_LOCUS66032</name>
</gene>
<dbReference type="CDD" id="cd11304">
    <property type="entry name" value="Cadherin_repeat"/>
    <property type="match status" value="2"/>
</dbReference>